<dbReference type="AlphaFoldDB" id="A0A6P3YAK2"/>
<keyword evidence="10" id="KW-0653">Protein transport</keyword>
<dbReference type="CDD" id="cd16451">
    <property type="entry name" value="mRING_PEX12"/>
    <property type="match status" value="1"/>
</dbReference>
<keyword evidence="12 15" id="KW-0472">Membrane</keyword>
<keyword evidence="17" id="KW-1185">Reference proteome</keyword>
<dbReference type="Proteomes" id="UP000515204">
    <property type="component" value="Unplaced"/>
</dbReference>
<evidence type="ECO:0000256" key="11">
    <source>
        <dbReference type="ARBA" id="ARBA00022989"/>
    </source>
</evidence>
<gene>
    <name evidence="18" type="primary">LOC106751596</name>
</gene>
<evidence type="ECO:0000256" key="15">
    <source>
        <dbReference type="PIRNR" id="PIRNR038074"/>
    </source>
</evidence>
<dbReference type="CTD" id="5193"/>
<comment type="function">
    <text evidence="15">Component of a retrotranslocation channel required for peroxisome organization by mediating export of the PEX5 receptor from peroxisomes to the cytosol, thereby promoting PEX5 recycling.</text>
</comment>
<evidence type="ECO:0000256" key="9">
    <source>
        <dbReference type="ARBA" id="ARBA00022833"/>
    </source>
</evidence>
<reference evidence="18" key="1">
    <citation type="submission" date="2025-08" db="UniProtKB">
        <authorList>
            <consortium name="RefSeq"/>
        </authorList>
    </citation>
    <scope>IDENTIFICATION</scope>
</reference>
<keyword evidence="7" id="KW-0479">Metal-binding</keyword>
<protein>
    <recommendedName>
        <fullName evidence="4 15">Peroxisome assembly protein 12</fullName>
    </recommendedName>
    <alternativeName>
        <fullName evidence="14 15">Peroxin-12</fullName>
    </alternativeName>
</protein>
<keyword evidence="11" id="KW-1133">Transmembrane helix</keyword>
<dbReference type="SUPFAM" id="SSF57850">
    <property type="entry name" value="RING/U-box"/>
    <property type="match status" value="1"/>
</dbReference>
<dbReference type="Pfam" id="PF04757">
    <property type="entry name" value="Pex2_Pex12"/>
    <property type="match status" value="1"/>
</dbReference>
<evidence type="ECO:0000256" key="13">
    <source>
        <dbReference type="ARBA" id="ARBA00023140"/>
    </source>
</evidence>
<sequence length="331" mass="38721">MAEKGAYLTGTVYNRPTLFEILAQKSLAATLEPAFKKILSFLISFNFERYGHILQWEDEGYLLFNALLQRYYLRKYSASFSETFYGLKRIAVVDSKLEGNLSRRQQMLSLISLVMLPYLKNKLAQLSLKYQFEEADNCETQGKLKKLFRKCVIKGHLIFFTLYKTLEVYRYILYISEESMYPSSLLRLLRITLTYSKPQSTDTIMDLLSKIKQNSFSADDGWDLFQRIVTRFLELGAFFLQFLSWWNQENYMTDIMSLPSPPPPNVPETALRYKGTCPLCHMPQRVHTVLMVSGFVFCYQCILPEIRENKRCPVTHYPATEDDLVRLYIDA</sequence>
<keyword evidence="8" id="KW-0863">Zinc-finger</keyword>
<dbReference type="KEGG" id="dqu:106751596"/>
<proteinExistence type="inferred from homology"/>
<evidence type="ECO:0000256" key="2">
    <source>
        <dbReference type="ARBA" id="ARBA00004906"/>
    </source>
</evidence>
<dbReference type="GO" id="GO:0008270">
    <property type="term" value="F:zinc ion binding"/>
    <property type="evidence" value="ECO:0007669"/>
    <property type="project" value="UniProtKB-KW"/>
</dbReference>
<keyword evidence="13 15" id="KW-0576">Peroxisome</keyword>
<keyword evidence="9" id="KW-0862">Zinc</keyword>
<dbReference type="RefSeq" id="XP_014488016.1">
    <property type="nucleotide sequence ID" value="XM_014632530.1"/>
</dbReference>
<evidence type="ECO:0000259" key="16">
    <source>
        <dbReference type="Pfam" id="PF04757"/>
    </source>
</evidence>
<evidence type="ECO:0000256" key="10">
    <source>
        <dbReference type="ARBA" id="ARBA00022927"/>
    </source>
</evidence>
<evidence type="ECO:0000256" key="4">
    <source>
        <dbReference type="ARBA" id="ARBA00018980"/>
    </source>
</evidence>
<evidence type="ECO:0000256" key="6">
    <source>
        <dbReference type="ARBA" id="ARBA00022692"/>
    </source>
</evidence>
<evidence type="ECO:0000313" key="17">
    <source>
        <dbReference type="Proteomes" id="UP000515204"/>
    </source>
</evidence>
<dbReference type="GO" id="GO:0016558">
    <property type="term" value="P:protein import into peroxisome matrix"/>
    <property type="evidence" value="ECO:0007669"/>
    <property type="project" value="UniProtKB-UniRule"/>
</dbReference>
<accession>A0A6P3YAK2</accession>
<dbReference type="GeneID" id="106751596"/>
<dbReference type="InterPro" id="IPR013083">
    <property type="entry name" value="Znf_RING/FYVE/PHD"/>
</dbReference>
<dbReference type="GO" id="GO:0004842">
    <property type="term" value="F:ubiquitin-protein transferase activity"/>
    <property type="evidence" value="ECO:0007669"/>
    <property type="project" value="TreeGrafter"/>
</dbReference>
<dbReference type="GO" id="GO:0005778">
    <property type="term" value="C:peroxisomal membrane"/>
    <property type="evidence" value="ECO:0007669"/>
    <property type="project" value="UniProtKB-SubCell"/>
</dbReference>
<dbReference type="PIRSF" id="PIRSF038074">
    <property type="entry name" value="Peroxisome_assembly_p12"/>
    <property type="match status" value="1"/>
</dbReference>
<keyword evidence="6" id="KW-0812">Transmembrane</keyword>
<dbReference type="InterPro" id="IPR017375">
    <property type="entry name" value="PEX12"/>
</dbReference>
<dbReference type="Gene3D" id="3.30.40.10">
    <property type="entry name" value="Zinc/RING finger domain, C3HC4 (zinc finger)"/>
    <property type="match status" value="1"/>
</dbReference>
<name>A0A6P3YAK2_DINQU</name>
<evidence type="ECO:0000256" key="8">
    <source>
        <dbReference type="ARBA" id="ARBA00022771"/>
    </source>
</evidence>
<dbReference type="PANTHER" id="PTHR12888">
    <property type="entry name" value="PEROXISOME ASSEMBLY PROTEIN 12 PEROXIN-12"/>
    <property type="match status" value="1"/>
</dbReference>
<dbReference type="GO" id="GO:0006513">
    <property type="term" value="P:protein monoubiquitination"/>
    <property type="evidence" value="ECO:0007669"/>
    <property type="project" value="TreeGrafter"/>
</dbReference>
<organism evidence="17 18">
    <name type="scientific">Dinoponera quadriceps</name>
    <name type="common">South American ant</name>
    <dbReference type="NCBI Taxonomy" id="609295"/>
    <lineage>
        <taxon>Eukaryota</taxon>
        <taxon>Metazoa</taxon>
        <taxon>Ecdysozoa</taxon>
        <taxon>Arthropoda</taxon>
        <taxon>Hexapoda</taxon>
        <taxon>Insecta</taxon>
        <taxon>Pterygota</taxon>
        <taxon>Neoptera</taxon>
        <taxon>Endopterygota</taxon>
        <taxon>Hymenoptera</taxon>
        <taxon>Apocrita</taxon>
        <taxon>Aculeata</taxon>
        <taxon>Formicoidea</taxon>
        <taxon>Formicidae</taxon>
        <taxon>Ponerinae</taxon>
        <taxon>Ponerini</taxon>
        <taxon>Dinoponera</taxon>
    </lineage>
</organism>
<evidence type="ECO:0000256" key="5">
    <source>
        <dbReference type="ARBA" id="ARBA00022448"/>
    </source>
</evidence>
<comment type="pathway">
    <text evidence="2">Protein modification; protein ubiquitination.</text>
</comment>
<evidence type="ECO:0000256" key="3">
    <source>
        <dbReference type="ARBA" id="ARBA00008704"/>
    </source>
</evidence>
<comment type="subcellular location">
    <subcellularLocation>
        <location evidence="1">Peroxisome membrane</location>
        <topology evidence="1">Multi-pass membrane protein</topology>
    </subcellularLocation>
</comment>
<evidence type="ECO:0000256" key="7">
    <source>
        <dbReference type="ARBA" id="ARBA00022723"/>
    </source>
</evidence>
<comment type="similarity">
    <text evidence="3 15">Belongs to the pex2/pex10/pex12 family.</text>
</comment>
<dbReference type="PANTHER" id="PTHR12888:SF0">
    <property type="entry name" value="PEROXISOME ASSEMBLY PROTEIN 12"/>
    <property type="match status" value="1"/>
</dbReference>
<evidence type="ECO:0000256" key="1">
    <source>
        <dbReference type="ARBA" id="ARBA00004585"/>
    </source>
</evidence>
<evidence type="ECO:0000256" key="14">
    <source>
        <dbReference type="ARBA" id="ARBA00029692"/>
    </source>
</evidence>
<dbReference type="GO" id="GO:1990429">
    <property type="term" value="C:peroxisomal importomer complex"/>
    <property type="evidence" value="ECO:0007669"/>
    <property type="project" value="TreeGrafter"/>
</dbReference>
<evidence type="ECO:0000313" key="18">
    <source>
        <dbReference type="RefSeq" id="XP_014488016.1"/>
    </source>
</evidence>
<feature type="domain" description="Pex N-terminal" evidence="16">
    <location>
        <begin position="25"/>
        <end position="248"/>
    </location>
</feature>
<evidence type="ECO:0000256" key="12">
    <source>
        <dbReference type="ARBA" id="ARBA00023136"/>
    </source>
</evidence>
<dbReference type="InterPro" id="IPR006845">
    <property type="entry name" value="Pex_N"/>
</dbReference>
<keyword evidence="5" id="KW-0813">Transport</keyword>
<dbReference type="OrthoDB" id="107372at2759"/>